<name>A0ABN7WGZ8_GIGMA</name>
<dbReference type="Proteomes" id="UP000789901">
    <property type="component" value="Unassembled WGS sequence"/>
</dbReference>
<organism evidence="1 2">
    <name type="scientific">Gigaspora margarita</name>
    <dbReference type="NCBI Taxonomy" id="4874"/>
    <lineage>
        <taxon>Eukaryota</taxon>
        <taxon>Fungi</taxon>
        <taxon>Fungi incertae sedis</taxon>
        <taxon>Mucoromycota</taxon>
        <taxon>Glomeromycotina</taxon>
        <taxon>Glomeromycetes</taxon>
        <taxon>Diversisporales</taxon>
        <taxon>Gigasporaceae</taxon>
        <taxon>Gigaspora</taxon>
    </lineage>
</organism>
<evidence type="ECO:0000313" key="1">
    <source>
        <dbReference type="EMBL" id="CAG8832127.1"/>
    </source>
</evidence>
<dbReference type="EMBL" id="CAJVQB010044765">
    <property type="protein sequence ID" value="CAG8832127.1"/>
    <property type="molecule type" value="Genomic_DNA"/>
</dbReference>
<keyword evidence="2" id="KW-1185">Reference proteome</keyword>
<feature type="non-terminal residue" evidence="1">
    <location>
        <position position="1"/>
    </location>
</feature>
<evidence type="ECO:0000313" key="2">
    <source>
        <dbReference type="Proteomes" id="UP000789901"/>
    </source>
</evidence>
<reference evidence="1 2" key="1">
    <citation type="submission" date="2021-06" db="EMBL/GenBank/DDBJ databases">
        <authorList>
            <person name="Kallberg Y."/>
            <person name="Tangrot J."/>
            <person name="Rosling A."/>
        </authorList>
    </citation>
    <scope>NUCLEOTIDE SEQUENCE [LARGE SCALE GENOMIC DNA]</scope>
    <source>
        <strain evidence="1 2">120-4 pot B 10/14</strain>
    </source>
</reference>
<sequence>KVWDHWIQLETSISQNESSYYNLSNENSSDIEDSISLPASNNPQKIQINFIHLCANAHELAKTTEKDNFWQVNQINNLKLKTK</sequence>
<gene>
    <name evidence="1" type="ORF">GMARGA_LOCUS30918</name>
</gene>
<accession>A0ABN7WGZ8</accession>
<proteinExistence type="predicted"/>
<comment type="caution">
    <text evidence="1">The sequence shown here is derived from an EMBL/GenBank/DDBJ whole genome shotgun (WGS) entry which is preliminary data.</text>
</comment>
<protein>
    <submittedName>
        <fullName evidence="1">13114_t:CDS:1</fullName>
    </submittedName>
</protein>